<feature type="compositionally biased region" description="Basic and acidic residues" evidence="1">
    <location>
        <begin position="71"/>
        <end position="102"/>
    </location>
</feature>
<sequence>MNLRQYTHLVMNKVLFFLVAIVHIALGRDYGRRFPSLGGYDDPYGFSGLKGFLKKQREKQDEDSNAAEAKTTPEAEAKDIRHITNKENGKVDAKHEAGSAFERKQKELPKDWGWTLEDVLNDHCLF</sequence>
<feature type="region of interest" description="Disordered" evidence="1">
    <location>
        <begin position="56"/>
        <end position="102"/>
    </location>
</feature>
<evidence type="ECO:0000313" key="2">
    <source>
        <dbReference type="EMBL" id="CAD9613389.1"/>
    </source>
</evidence>
<accession>A0A7S2LS26</accession>
<gene>
    <name evidence="2" type="ORF">LDAN0321_LOCUS20766</name>
</gene>
<dbReference type="AlphaFoldDB" id="A0A7S2LS26"/>
<dbReference type="EMBL" id="HBGY01033167">
    <property type="protein sequence ID" value="CAD9613389.1"/>
    <property type="molecule type" value="Transcribed_RNA"/>
</dbReference>
<evidence type="ECO:0000256" key="1">
    <source>
        <dbReference type="SAM" id="MobiDB-lite"/>
    </source>
</evidence>
<protein>
    <submittedName>
        <fullName evidence="2">Uncharacterized protein</fullName>
    </submittedName>
</protein>
<organism evidence="2">
    <name type="scientific">Leptocylindrus danicus</name>
    <dbReference type="NCBI Taxonomy" id="163516"/>
    <lineage>
        <taxon>Eukaryota</taxon>
        <taxon>Sar</taxon>
        <taxon>Stramenopiles</taxon>
        <taxon>Ochrophyta</taxon>
        <taxon>Bacillariophyta</taxon>
        <taxon>Coscinodiscophyceae</taxon>
        <taxon>Chaetocerotophycidae</taxon>
        <taxon>Leptocylindrales</taxon>
        <taxon>Leptocylindraceae</taxon>
        <taxon>Leptocylindrus</taxon>
    </lineage>
</organism>
<proteinExistence type="predicted"/>
<reference evidence="2" key="1">
    <citation type="submission" date="2021-01" db="EMBL/GenBank/DDBJ databases">
        <authorList>
            <person name="Corre E."/>
            <person name="Pelletier E."/>
            <person name="Niang G."/>
            <person name="Scheremetjew M."/>
            <person name="Finn R."/>
            <person name="Kale V."/>
            <person name="Holt S."/>
            <person name="Cochrane G."/>
            <person name="Meng A."/>
            <person name="Brown T."/>
            <person name="Cohen L."/>
        </authorList>
    </citation>
    <scope>NUCLEOTIDE SEQUENCE</scope>
    <source>
        <strain evidence="2">B650</strain>
    </source>
</reference>
<name>A0A7S2LS26_9STRA</name>